<dbReference type="KEGG" id="rdi:CMV14_25575"/>
<dbReference type="SUPFAM" id="SSF46689">
    <property type="entry name" value="Homeodomain-like"/>
    <property type="match status" value="1"/>
</dbReference>
<dbReference type="InterPro" id="IPR009492">
    <property type="entry name" value="TniQ"/>
</dbReference>
<organism evidence="2 3">
    <name type="scientific">Rhizorhabdus dicambivorans</name>
    <dbReference type="NCBI Taxonomy" id="1850238"/>
    <lineage>
        <taxon>Bacteria</taxon>
        <taxon>Pseudomonadati</taxon>
        <taxon>Pseudomonadota</taxon>
        <taxon>Alphaproteobacteria</taxon>
        <taxon>Sphingomonadales</taxon>
        <taxon>Sphingomonadaceae</taxon>
        <taxon>Rhizorhabdus</taxon>
    </lineage>
</organism>
<keyword evidence="3" id="KW-1185">Reference proteome</keyword>
<dbReference type="AlphaFoldDB" id="A0A2A4FNC6"/>
<comment type="caution">
    <text evidence="2">The sequence shown here is derived from an EMBL/GenBank/DDBJ whole genome shotgun (WGS) entry which is preliminary data.</text>
</comment>
<evidence type="ECO:0000259" key="1">
    <source>
        <dbReference type="Pfam" id="PF06527"/>
    </source>
</evidence>
<protein>
    <recommendedName>
        <fullName evidence="1">TniQ domain-containing protein</fullName>
    </recommendedName>
</protein>
<dbReference type="RefSeq" id="WP_066970315.1">
    <property type="nucleotide sequence ID" value="NZ_CP023449.1"/>
</dbReference>
<proteinExistence type="predicted"/>
<dbReference type="KEGG" id="rdi:CMV14_12845"/>
<reference evidence="2 3" key="1">
    <citation type="submission" date="2017-09" db="EMBL/GenBank/DDBJ databases">
        <title>The Catabolism of 3,6-Dichlorosalicylic acid is Initiated by the Cytochrome P450 Monooxygenase DsmABC in Rhizorhabdus dicambivorans Ndbn-20.</title>
        <authorList>
            <person name="Na L."/>
        </authorList>
    </citation>
    <scope>NUCLEOTIDE SEQUENCE [LARGE SCALE GENOMIC DNA]</scope>
    <source>
        <strain evidence="2 3">Ndbn-20m</strain>
    </source>
</reference>
<evidence type="ECO:0000313" key="3">
    <source>
        <dbReference type="Proteomes" id="UP000218934"/>
    </source>
</evidence>
<feature type="domain" description="TniQ" evidence="1">
    <location>
        <begin position="26"/>
        <end position="160"/>
    </location>
</feature>
<dbReference type="Proteomes" id="UP000218934">
    <property type="component" value="Unassembled WGS sequence"/>
</dbReference>
<dbReference type="OrthoDB" id="6917259at2"/>
<evidence type="ECO:0000313" key="2">
    <source>
        <dbReference type="EMBL" id="PCE40265.1"/>
    </source>
</evidence>
<dbReference type="EMBL" id="NWUF01000031">
    <property type="protein sequence ID" value="PCE40265.1"/>
    <property type="molecule type" value="Genomic_DNA"/>
</dbReference>
<gene>
    <name evidence="2" type="ORF">COO09_21065</name>
</gene>
<name>A0A2A4FNC6_9SPHN</name>
<dbReference type="Pfam" id="PF06527">
    <property type="entry name" value="TniQ"/>
    <property type="match status" value="1"/>
</dbReference>
<accession>A0A2A4FNC6</accession>
<dbReference type="InterPro" id="IPR009057">
    <property type="entry name" value="Homeodomain-like_sf"/>
</dbReference>
<sequence>MWRSELYATEVHEPLAPLKYVLPVYTAPIAGEALLSWLSRLAAMVGQSPLLFTRHAFGIDSLGRPEWWRRPTTDQRDRLLAVSGLTPRQLDRMTLQGWSTARNDETDTRFSPRRVTHPRQYARGVRTMFVCGECLAEDEIPYLRREWLIGWQAVCPRHRKVLMRGCPHCGWKLSSLWLRGKEPIDWHRCTRCQGALVLDGPRAIDAVITLQKAMVETKRRGAGVIPGLGLIQWELFTVIVDLVLRAVWAEANIDRREALFAMVAKDLSLLRVGRFRTNWKGNYGALALMSWILAEWPHQLRRVLEMLDTPSIDTLLGQLDELTEASKIRARTLMRDVLDHRPQTAGWRQWLSGLVADGMDFRALAQGAAEWRHIERFTALAMLSEGRSIRDTARVLQVSTNMIKRWIEVGSTYGVEAVLRRPLRITDLTNDQIGEIAAWLATMPRPSHWTGDTIRSEIAARFGLMITTHAALRLFVENHPRRPEWSKRSPVRNDGTGTR</sequence>